<dbReference type="RefSeq" id="WP_059022799.1">
    <property type="nucleotide sequence ID" value="NZ_JBNZCO010000005.1"/>
</dbReference>
<dbReference type="PANTHER" id="PTHR47197">
    <property type="entry name" value="PROTEIN NIRF"/>
    <property type="match status" value="1"/>
</dbReference>
<dbReference type="EMBL" id="WOTE01000005">
    <property type="protein sequence ID" value="NHO39994.1"/>
    <property type="molecule type" value="Genomic_DNA"/>
</dbReference>
<proteinExistence type="predicted"/>
<dbReference type="Gene3D" id="2.130.10.10">
    <property type="entry name" value="YVTN repeat-like/Quinoprotein amine dehydrogenase"/>
    <property type="match status" value="3"/>
</dbReference>
<dbReference type="NCBIfam" id="TIGR02276">
    <property type="entry name" value="beta_rpt_yvtn"/>
    <property type="match status" value="1"/>
</dbReference>
<keyword evidence="7" id="KW-1185">Reference proteome</keyword>
<dbReference type="EMBL" id="LN609302">
    <property type="protein sequence ID" value="CEF53953.1"/>
    <property type="molecule type" value="Genomic_DNA"/>
</dbReference>
<dbReference type="InterPro" id="IPR015943">
    <property type="entry name" value="WD40/YVTN_repeat-like_dom_sf"/>
</dbReference>
<evidence type="ECO:0000256" key="2">
    <source>
        <dbReference type="SAM" id="SignalP"/>
    </source>
</evidence>
<name>A0A0U5F1R0_9PROT</name>
<dbReference type="AlphaFoldDB" id="A0A0U5F1R0"/>
<evidence type="ECO:0000313" key="6">
    <source>
        <dbReference type="Proteomes" id="UP000068250"/>
    </source>
</evidence>
<reference evidence="5 7" key="3">
    <citation type="journal article" date="2020" name="Int. J. Syst. Evol. Microbiol.">
        <title>Novel acetic acid bacteria from cider fermentations: Acetobacter conturbans sp. nov. and Acetobacter fallax sp. nov.</title>
        <authorList>
            <person name="Sombolestani A.S."/>
            <person name="Cleenwerck I."/>
            <person name="Cnockaert M."/>
            <person name="Borremans W."/>
            <person name="Wieme A.D."/>
            <person name="De Vuyst L."/>
            <person name="Vandamme P."/>
        </authorList>
    </citation>
    <scope>NUCLEOTIDE SEQUENCE [LARGE SCALE GENOMIC DNA]</scope>
    <source>
        <strain evidence="5 7">LMG 23848</strain>
    </source>
</reference>
<dbReference type="Pfam" id="PF21783">
    <property type="entry name" value="YNCE"/>
    <property type="match status" value="1"/>
</dbReference>
<dbReference type="InterPro" id="IPR048433">
    <property type="entry name" value="YNCE-like_beta-prop"/>
</dbReference>
<accession>A0A0U5F1R0</accession>
<evidence type="ECO:0000313" key="4">
    <source>
        <dbReference type="EMBL" id="CEF53953.1"/>
    </source>
</evidence>
<dbReference type="Proteomes" id="UP000657200">
    <property type="component" value="Unassembled WGS sequence"/>
</dbReference>
<dbReference type="PANTHER" id="PTHR47197:SF3">
    <property type="entry name" value="DIHYDRO-HEME D1 DEHYDROGENASE"/>
    <property type="match status" value="1"/>
</dbReference>
<dbReference type="InterPro" id="IPR011045">
    <property type="entry name" value="N2O_reductase_N"/>
</dbReference>
<reference evidence="6" key="2">
    <citation type="submission" date="2014-09" db="EMBL/GenBank/DDBJ databases">
        <authorList>
            <person name="Illeghems K.G."/>
        </authorList>
    </citation>
    <scope>NUCLEOTIDE SEQUENCE [LARGE SCALE GENOMIC DNA]</scope>
    <source>
        <strain evidence="6">LMG 23848T</strain>
    </source>
</reference>
<reference evidence="4" key="1">
    <citation type="submission" date="2014-09" db="EMBL/GenBank/DDBJ databases">
        <authorList>
            <person name="Magalhaes I.L.F."/>
            <person name="Oliveira U."/>
            <person name="Santos F.R."/>
            <person name="Vidigal T.H.D.A."/>
            <person name="Brescovit A.D."/>
            <person name="Santos A.J."/>
        </authorList>
    </citation>
    <scope>NUCLEOTIDE SEQUENCE</scope>
    <source>
        <strain evidence="4">LMG 23848T</strain>
    </source>
</reference>
<feature type="domain" description="YNCE-like beta-propeller" evidence="3">
    <location>
        <begin position="76"/>
        <end position="381"/>
    </location>
</feature>
<evidence type="ECO:0000259" key="3">
    <source>
        <dbReference type="Pfam" id="PF21783"/>
    </source>
</evidence>
<dbReference type="OrthoDB" id="145213at2"/>
<gene>
    <name evidence="4" type="ORF">AGA_500</name>
    <name evidence="5" type="ORF">GOB80_09955</name>
</gene>
<feature type="chain" id="PRO_5006856505" description="YNCE-like beta-propeller domain-containing protein" evidence="2">
    <location>
        <begin position="26"/>
        <end position="399"/>
    </location>
</feature>
<evidence type="ECO:0000256" key="1">
    <source>
        <dbReference type="ARBA" id="ARBA00022729"/>
    </source>
</evidence>
<protein>
    <recommendedName>
        <fullName evidence="3">YNCE-like beta-propeller domain-containing protein</fullName>
    </recommendedName>
</protein>
<evidence type="ECO:0000313" key="5">
    <source>
        <dbReference type="EMBL" id="NHO39994.1"/>
    </source>
</evidence>
<organism evidence="4 6">
    <name type="scientific">Acetobacter ghanensis</name>
    <dbReference type="NCBI Taxonomy" id="431306"/>
    <lineage>
        <taxon>Bacteria</taxon>
        <taxon>Pseudomonadati</taxon>
        <taxon>Pseudomonadota</taxon>
        <taxon>Alphaproteobacteria</taxon>
        <taxon>Acetobacterales</taxon>
        <taxon>Acetobacteraceae</taxon>
        <taxon>Acetobacter</taxon>
    </lineage>
</organism>
<dbReference type="STRING" id="431306.AGA_500"/>
<dbReference type="PATRIC" id="fig|431306.5.peg.476"/>
<dbReference type="InterPro" id="IPR011964">
    <property type="entry name" value="YVTN_b-propeller_repeat"/>
</dbReference>
<keyword evidence="1 2" id="KW-0732">Signal</keyword>
<feature type="signal peptide" evidence="2">
    <location>
        <begin position="1"/>
        <end position="25"/>
    </location>
</feature>
<dbReference type="Proteomes" id="UP000068250">
    <property type="component" value="Chromosome I"/>
</dbReference>
<evidence type="ECO:0000313" key="7">
    <source>
        <dbReference type="Proteomes" id="UP000657200"/>
    </source>
</evidence>
<dbReference type="SUPFAM" id="SSF50974">
    <property type="entry name" value="Nitrous oxide reductase, N-terminal domain"/>
    <property type="match status" value="1"/>
</dbReference>
<sequence length="399" mass="42772">MGFKQYLVAAAAIVGLSAGSVSGWAQDVGTPSESVAPAEPLVQTIPGMPAVPDPENLYSETGVGHIAPDVAQDPARIYVPNLRSNDVYVIDPATNKVVDRFPVGKSPQHVVPSWDLRTLWVTNNAEGTTHGSLTPIDPRTARPGPSIAVDDPYNMYFTPDGKSAIVVAEARKRLDFRDPHSMQLQQSVDVPDCKGVNHADFSIDGRYAIFTCEFGGHLVKVDMVEKKVLGYLKLSSGGMPQDILVSPNGKTFYVADMMADGVFLVDGDTFREVGYVRTGLGAHGLYPSRDGTKMYVANRGSHLIHGHPHSKGGGVSVIDFATNKVVATWPIPGGGSPDMGNVSADGKDLWLSGRFDDVVYRINTETGSMISIPVGQEPHGLTVWPQPGRYSIGHTGILR</sequence>
<dbReference type="InterPro" id="IPR051200">
    <property type="entry name" value="Host-pathogen_enzymatic-act"/>
</dbReference>